<organism evidence="1 2">
    <name type="scientific">candidate division MSBL1 archaeon SCGC-AAA259E19</name>
    <dbReference type="NCBI Taxonomy" id="1698264"/>
    <lineage>
        <taxon>Archaea</taxon>
        <taxon>Methanobacteriati</taxon>
        <taxon>Methanobacteriota</taxon>
        <taxon>candidate division MSBL1</taxon>
    </lineage>
</organism>
<protein>
    <submittedName>
        <fullName evidence="1">Uncharacterized protein</fullName>
    </submittedName>
</protein>
<name>A0A133UF53_9EURY</name>
<comment type="caution">
    <text evidence="1">The sequence shown here is derived from an EMBL/GenBank/DDBJ whole genome shotgun (WGS) entry which is preliminary data.</text>
</comment>
<dbReference type="Proteomes" id="UP000070284">
    <property type="component" value="Unassembled WGS sequence"/>
</dbReference>
<dbReference type="AlphaFoldDB" id="A0A133UF53"/>
<proteinExistence type="predicted"/>
<accession>A0A133UF53</accession>
<evidence type="ECO:0000313" key="1">
    <source>
        <dbReference type="EMBL" id="KXA92812.1"/>
    </source>
</evidence>
<sequence>MSYTPPKPLGESLFDLAFQFQDVHDPDIVLLCSGIEHHPQKLKKLEMKSEIAGNTPEKI</sequence>
<dbReference type="EMBL" id="LHXO01000136">
    <property type="protein sequence ID" value="KXA92812.1"/>
    <property type="molecule type" value="Genomic_DNA"/>
</dbReference>
<evidence type="ECO:0000313" key="2">
    <source>
        <dbReference type="Proteomes" id="UP000070284"/>
    </source>
</evidence>
<reference evidence="1 2" key="1">
    <citation type="journal article" date="2016" name="Sci. Rep.">
        <title>Metabolic traits of an uncultured archaeal lineage -MSBL1- from brine pools of the Red Sea.</title>
        <authorList>
            <person name="Mwirichia R."/>
            <person name="Alam I."/>
            <person name="Rashid M."/>
            <person name="Vinu M."/>
            <person name="Ba-Alawi W."/>
            <person name="Anthony Kamau A."/>
            <person name="Kamanda Ngugi D."/>
            <person name="Goker M."/>
            <person name="Klenk H.P."/>
            <person name="Bajic V."/>
            <person name="Stingl U."/>
        </authorList>
    </citation>
    <scope>NUCLEOTIDE SEQUENCE [LARGE SCALE GENOMIC DNA]</scope>
    <source>
        <strain evidence="1">SCGC-AAA259E19</strain>
    </source>
</reference>
<keyword evidence="2" id="KW-1185">Reference proteome</keyword>
<gene>
    <name evidence="1" type="ORF">AKJ65_07020</name>
</gene>